<keyword evidence="1" id="KW-1133">Transmembrane helix</keyword>
<dbReference type="OrthoDB" id="5244233at2"/>
<name>A0A498BWS2_9MICO</name>
<feature type="domain" description="DUF2510" evidence="2">
    <location>
        <begin position="7"/>
        <end position="39"/>
    </location>
</feature>
<feature type="transmembrane region" description="Helical" evidence="1">
    <location>
        <begin position="200"/>
        <end position="222"/>
    </location>
</feature>
<evidence type="ECO:0000313" key="3">
    <source>
        <dbReference type="EMBL" id="RLK47449.1"/>
    </source>
</evidence>
<dbReference type="RefSeq" id="WP_121059627.1">
    <property type="nucleotide sequence ID" value="NZ_RCDB01000003.1"/>
</dbReference>
<accession>A0A498BWS2</accession>
<dbReference type="EMBL" id="RCDB01000003">
    <property type="protein sequence ID" value="RLK47449.1"/>
    <property type="molecule type" value="Genomic_DNA"/>
</dbReference>
<feature type="transmembrane region" description="Helical" evidence="1">
    <location>
        <begin position="82"/>
        <end position="101"/>
    </location>
</feature>
<proteinExistence type="predicted"/>
<dbReference type="Pfam" id="PF10708">
    <property type="entry name" value="DUF2510"/>
    <property type="match status" value="1"/>
</dbReference>
<comment type="caution">
    <text evidence="3">The sequence shown here is derived from an EMBL/GenBank/DDBJ whole genome shotgun (WGS) entry which is preliminary data.</text>
</comment>
<evidence type="ECO:0000259" key="2">
    <source>
        <dbReference type="Pfam" id="PF10708"/>
    </source>
</evidence>
<evidence type="ECO:0000313" key="4">
    <source>
        <dbReference type="Proteomes" id="UP000273158"/>
    </source>
</evidence>
<keyword evidence="4" id="KW-1185">Reference proteome</keyword>
<protein>
    <submittedName>
        <fullName evidence="3">Uncharacterized protein DUF2510</fullName>
    </submittedName>
</protein>
<keyword evidence="1" id="KW-0812">Transmembrane</keyword>
<reference evidence="3 4" key="1">
    <citation type="journal article" date="2015" name="Stand. Genomic Sci.">
        <title>Genomic Encyclopedia of Bacterial and Archaeal Type Strains, Phase III: the genomes of soil and plant-associated and newly described type strains.</title>
        <authorList>
            <person name="Whitman W.B."/>
            <person name="Woyke T."/>
            <person name="Klenk H.P."/>
            <person name="Zhou Y."/>
            <person name="Lilburn T.G."/>
            <person name="Beck B.J."/>
            <person name="De Vos P."/>
            <person name="Vandamme P."/>
            <person name="Eisen J.A."/>
            <person name="Garrity G."/>
            <person name="Hugenholtz P."/>
            <person name="Kyrpides N.C."/>
        </authorList>
    </citation>
    <scope>NUCLEOTIDE SEQUENCE [LARGE SCALE GENOMIC DNA]</scope>
    <source>
        <strain evidence="3 4">S2T63</strain>
    </source>
</reference>
<feature type="transmembrane region" description="Helical" evidence="1">
    <location>
        <begin position="165"/>
        <end position="188"/>
    </location>
</feature>
<dbReference type="InterPro" id="IPR018929">
    <property type="entry name" value="DUF2510"/>
</dbReference>
<organism evidence="3 4">
    <name type="scientific">Microbacterium telephonicum</name>
    <dbReference type="NCBI Taxonomy" id="1714841"/>
    <lineage>
        <taxon>Bacteria</taxon>
        <taxon>Bacillati</taxon>
        <taxon>Actinomycetota</taxon>
        <taxon>Actinomycetes</taxon>
        <taxon>Micrococcales</taxon>
        <taxon>Microbacteriaceae</taxon>
        <taxon>Microbacterium</taxon>
    </lineage>
</organism>
<dbReference type="AlphaFoldDB" id="A0A498BWS2"/>
<keyword evidence="1" id="KW-0472">Membrane</keyword>
<dbReference type="Proteomes" id="UP000273158">
    <property type="component" value="Unassembled WGS sequence"/>
</dbReference>
<sequence length="234" mass="25480">MSTPTPAGWYPDPADPSRTRWWDGAQWTENVSGGQPPAAPAAPAAPAYGASSAAGYPAYPSAPAYATAATGPSAPGVSTDTVWAYLAILVSFLPVLSVFFIDWNGMLVASMAPVYSESEVMSAMGGFVAQSLLISVFGYAMLALSIVFSWLDWRELKRRGVARPFHWAYSFFALLVSITVYIIGRTVVVKRETGKGLTVLWVWIASVVLAIVITVIWSVNFFNQMMLYMQYMSY</sequence>
<feature type="transmembrane region" description="Helical" evidence="1">
    <location>
        <begin position="127"/>
        <end position="153"/>
    </location>
</feature>
<evidence type="ECO:0000256" key="1">
    <source>
        <dbReference type="SAM" id="Phobius"/>
    </source>
</evidence>
<gene>
    <name evidence="3" type="ORF">C7474_2031</name>
</gene>